<dbReference type="PANTHER" id="PTHR39339">
    <property type="entry name" value="SLR1444 PROTEIN"/>
    <property type="match status" value="1"/>
</dbReference>
<gene>
    <name evidence="2" type="ORF">NJ959_20915</name>
</gene>
<organism evidence="2 3">
    <name type="scientific">Limnofasciculus baicalensis BBK-W-15</name>
    <dbReference type="NCBI Taxonomy" id="2699891"/>
    <lineage>
        <taxon>Bacteria</taxon>
        <taxon>Bacillati</taxon>
        <taxon>Cyanobacteriota</taxon>
        <taxon>Cyanophyceae</taxon>
        <taxon>Coleofasciculales</taxon>
        <taxon>Coleofasciculaceae</taxon>
        <taxon>Limnofasciculus</taxon>
        <taxon>Limnofasciculus baicalensis</taxon>
    </lineage>
</organism>
<sequence length="326" mass="37716">MKTNSISDPKVFGYWAYLAIENHFQKTIKHETDVIKDKDPEALHQMRVGMRRLRTAITGFERAIVLPKVARPDKIGKIARKLGKLRDLDVLLDTLENQYLPTLPTSEQKTLKKVLATLHKHRQNSLEIVQETLHDKPYQTLKKGLQDWLEEPKYGSFAQLSILDILPNLLLPIVSQLLLHPAWPVGVKIENGEIEINLDMSPESVMDILSNPDEDLHDLRKQAKGVRYQMELFTEFYNSNYQDYIKDIKAIQGILGQIQDSFVLAEFLKNILKADLTVELPTLAQTMSSSRYELWQEWQKLQQHYLNPKTIKDLYKVILHPAIEVS</sequence>
<feature type="domain" description="CHAD" evidence="1">
    <location>
        <begin position="9"/>
        <end position="311"/>
    </location>
</feature>
<keyword evidence="3" id="KW-1185">Reference proteome</keyword>
<evidence type="ECO:0000313" key="3">
    <source>
        <dbReference type="Proteomes" id="UP001204953"/>
    </source>
</evidence>
<dbReference type="EMBL" id="JAMZMM010000253">
    <property type="protein sequence ID" value="MCP2730893.1"/>
    <property type="molecule type" value="Genomic_DNA"/>
</dbReference>
<evidence type="ECO:0000313" key="2">
    <source>
        <dbReference type="EMBL" id="MCP2730893.1"/>
    </source>
</evidence>
<dbReference type="PROSITE" id="PS51708">
    <property type="entry name" value="CHAD"/>
    <property type="match status" value="1"/>
</dbReference>
<dbReference type="PANTHER" id="PTHR39339:SF1">
    <property type="entry name" value="CHAD DOMAIN-CONTAINING PROTEIN"/>
    <property type="match status" value="1"/>
</dbReference>
<accession>A0AAE3GW66</accession>
<dbReference type="Gene3D" id="1.40.20.10">
    <property type="entry name" value="CHAD domain"/>
    <property type="match status" value="1"/>
</dbReference>
<dbReference type="Proteomes" id="UP001204953">
    <property type="component" value="Unassembled WGS sequence"/>
</dbReference>
<proteinExistence type="predicted"/>
<dbReference type="RefSeq" id="WP_254013643.1">
    <property type="nucleotide sequence ID" value="NZ_JAMZMM010000253.1"/>
</dbReference>
<reference evidence="2" key="1">
    <citation type="submission" date="2022-06" db="EMBL/GenBank/DDBJ databases">
        <title>New cyanobacteria of genus Symplocastrum in benthos of Lake Baikal.</title>
        <authorList>
            <person name="Sorokovikova E."/>
            <person name="Tikhonova I."/>
            <person name="Krasnopeev A."/>
            <person name="Evseev P."/>
            <person name="Gladkikh A."/>
            <person name="Belykh O."/>
        </authorList>
    </citation>
    <scope>NUCLEOTIDE SEQUENCE</scope>
    <source>
        <strain evidence="2">BBK-W-15</strain>
    </source>
</reference>
<dbReference type="InterPro" id="IPR007899">
    <property type="entry name" value="CHAD_dom"/>
</dbReference>
<evidence type="ECO:0000259" key="1">
    <source>
        <dbReference type="PROSITE" id="PS51708"/>
    </source>
</evidence>
<dbReference type="SMART" id="SM00880">
    <property type="entry name" value="CHAD"/>
    <property type="match status" value="1"/>
</dbReference>
<name>A0AAE3GW66_9CYAN</name>
<protein>
    <submittedName>
        <fullName evidence="2">CHAD domain-containing protein</fullName>
    </submittedName>
</protein>
<dbReference type="Pfam" id="PF05235">
    <property type="entry name" value="CHAD"/>
    <property type="match status" value="1"/>
</dbReference>
<comment type="caution">
    <text evidence="2">The sequence shown here is derived from an EMBL/GenBank/DDBJ whole genome shotgun (WGS) entry which is preliminary data.</text>
</comment>
<dbReference type="InterPro" id="IPR038186">
    <property type="entry name" value="CHAD_dom_sf"/>
</dbReference>
<dbReference type="AlphaFoldDB" id="A0AAE3GW66"/>